<dbReference type="Pfam" id="PF02452">
    <property type="entry name" value="PemK_toxin"/>
    <property type="match status" value="1"/>
</dbReference>
<evidence type="ECO:0000313" key="1">
    <source>
        <dbReference type="EMBL" id="GHH14422.1"/>
    </source>
</evidence>
<protein>
    <submittedName>
        <fullName evidence="1">mRNA interferase PemK</fullName>
    </submittedName>
</protein>
<name>A0ABQ3LIV9_9SPHN</name>
<dbReference type="PANTHER" id="PTHR33988:SF2">
    <property type="entry name" value="ENDORIBONUCLEASE MAZF"/>
    <property type="match status" value="1"/>
</dbReference>
<organism evidence="1 2">
    <name type="scientific">Sphingomonas glacialis</name>
    <dbReference type="NCBI Taxonomy" id="658225"/>
    <lineage>
        <taxon>Bacteria</taxon>
        <taxon>Pseudomonadati</taxon>
        <taxon>Pseudomonadota</taxon>
        <taxon>Alphaproteobacteria</taxon>
        <taxon>Sphingomonadales</taxon>
        <taxon>Sphingomonadaceae</taxon>
        <taxon>Sphingomonas</taxon>
    </lineage>
</organism>
<dbReference type="PANTHER" id="PTHR33988">
    <property type="entry name" value="ENDORIBONUCLEASE MAZF-RELATED"/>
    <property type="match status" value="1"/>
</dbReference>
<accession>A0ABQ3LIV9</accession>
<comment type="caution">
    <text evidence="1">The sequence shown here is derived from an EMBL/GenBank/DDBJ whole genome shotgun (WGS) entry which is preliminary data.</text>
</comment>
<dbReference type="Gene3D" id="2.30.30.110">
    <property type="match status" value="1"/>
</dbReference>
<keyword evidence="2" id="KW-1185">Reference proteome</keyword>
<dbReference type="RefSeq" id="WP_133186460.1">
    <property type="nucleotide sequence ID" value="NZ_BNAQ01000002.1"/>
</dbReference>
<dbReference type="SUPFAM" id="SSF50118">
    <property type="entry name" value="Cell growth inhibitor/plasmid maintenance toxic component"/>
    <property type="match status" value="1"/>
</dbReference>
<dbReference type="InterPro" id="IPR011067">
    <property type="entry name" value="Plasmid_toxin/cell-grow_inhib"/>
</dbReference>
<sequence length="106" mass="11485">MVKRGEVWLISLDPTVGSEIQKTRPCLVLSPDDLNGVLRRTIVAPLTSGSHPAPFRVPVTFRRKSGLILLDQIRTVDRARLVTRLGALQPATVAAALSVLTGMFAL</sequence>
<dbReference type="Proteomes" id="UP000652430">
    <property type="component" value="Unassembled WGS sequence"/>
</dbReference>
<proteinExistence type="predicted"/>
<gene>
    <name evidence="1" type="ORF">GCM10008023_16100</name>
</gene>
<reference evidence="2" key="1">
    <citation type="journal article" date="2019" name="Int. J. Syst. Evol. Microbiol.">
        <title>The Global Catalogue of Microorganisms (GCM) 10K type strain sequencing project: providing services to taxonomists for standard genome sequencing and annotation.</title>
        <authorList>
            <consortium name="The Broad Institute Genomics Platform"/>
            <consortium name="The Broad Institute Genome Sequencing Center for Infectious Disease"/>
            <person name="Wu L."/>
            <person name="Ma J."/>
        </authorList>
    </citation>
    <scope>NUCLEOTIDE SEQUENCE [LARGE SCALE GENOMIC DNA]</scope>
    <source>
        <strain evidence="2">CGMCC 1.8957</strain>
    </source>
</reference>
<evidence type="ECO:0000313" key="2">
    <source>
        <dbReference type="Proteomes" id="UP000652430"/>
    </source>
</evidence>
<dbReference type="InterPro" id="IPR003477">
    <property type="entry name" value="PemK-like"/>
</dbReference>
<dbReference type="EMBL" id="BNAQ01000002">
    <property type="protein sequence ID" value="GHH14422.1"/>
    <property type="molecule type" value="Genomic_DNA"/>
</dbReference>